<dbReference type="PRINTS" id="PR01270">
    <property type="entry name" value="HDASUPER"/>
</dbReference>
<comment type="similarity">
    <text evidence="2">Belongs to the histone deacetylase family.</text>
</comment>
<organism evidence="6 7">
    <name type="scientific">Saccharomonospora glauca K62</name>
    <dbReference type="NCBI Taxonomy" id="928724"/>
    <lineage>
        <taxon>Bacteria</taxon>
        <taxon>Bacillati</taxon>
        <taxon>Actinomycetota</taxon>
        <taxon>Actinomycetes</taxon>
        <taxon>Pseudonocardiales</taxon>
        <taxon>Pseudonocardiaceae</taxon>
        <taxon>Saccharomonospora</taxon>
    </lineage>
</organism>
<dbReference type="PRINTS" id="PR01272">
    <property type="entry name" value="ACUCPROTEIN"/>
</dbReference>
<proteinExistence type="inferred from homology"/>
<dbReference type="SUPFAM" id="SSF52768">
    <property type="entry name" value="Arginase/deacetylase"/>
    <property type="match status" value="1"/>
</dbReference>
<sequence length="410" mass="44426">MEQWEGDRPVHALSSGAMSSSAVVWDPALLAYNLGNDHPFNPVRLDLTIRLATALGVLDDVPFLVPEPAEAEELYRAHSAEYVEAVKQAPMAGWDVGHGLGTPDNPVFTDMHEASSLVVGSTLLGARRIAEGRARRAVNIAGGLHHAMRARASGFCVYNDCAVAISWLLDHGFDRIAYVDTDVHHGDGVQAAFYGDPRVLTISLHQHPFTLFPGTGYSGETGEGEAEGCAVNLPLPPATKDSGWFRAFHAVVPSVLAAFRPQILVTQCGVDSHEEDPLADLSLTVDGHRAIYRTLRELADTFAEGRWLAVGGGGYQLIRVVPRSWTHLLATVLDRDVDPTTPLPREWTEYVLALAPTAEIPARMTDGPDGAEPTFARWGDGMDDAVDIAVRDTRRAVFPLHGLDPDDPRD</sequence>
<keyword evidence="4" id="KW-0006">Acetoin catabolism</keyword>
<evidence type="ECO:0000256" key="3">
    <source>
        <dbReference type="ARBA" id="ARBA00020218"/>
    </source>
</evidence>
<protein>
    <recommendedName>
        <fullName evidence="3">Acetoin utilization protein AcuC</fullName>
    </recommendedName>
</protein>
<dbReference type="GO" id="GO:0045150">
    <property type="term" value="P:acetoin catabolic process"/>
    <property type="evidence" value="ECO:0007669"/>
    <property type="project" value="UniProtKB-UniPathway"/>
</dbReference>
<comment type="pathway">
    <text evidence="1">Ketone degradation; acetoin degradation.</text>
</comment>
<evidence type="ECO:0000256" key="4">
    <source>
        <dbReference type="ARBA" id="ARBA00022627"/>
    </source>
</evidence>
<dbReference type="GO" id="GO:0004407">
    <property type="term" value="F:histone deacetylase activity"/>
    <property type="evidence" value="ECO:0007669"/>
    <property type="project" value="TreeGrafter"/>
</dbReference>
<dbReference type="InterPro" id="IPR037138">
    <property type="entry name" value="His_deacetylse_dom_sf"/>
</dbReference>
<evidence type="ECO:0000256" key="2">
    <source>
        <dbReference type="ARBA" id="ARBA00005947"/>
    </source>
</evidence>
<dbReference type="Pfam" id="PF00850">
    <property type="entry name" value="Hist_deacetyl"/>
    <property type="match status" value="1"/>
</dbReference>
<feature type="domain" description="Histone deacetylase" evidence="5">
    <location>
        <begin position="38"/>
        <end position="331"/>
    </location>
</feature>
<accession>I1D4W0</accession>
<dbReference type="InterPro" id="IPR003085">
    <property type="entry name" value="AcuC"/>
</dbReference>
<dbReference type="Proteomes" id="UP000005087">
    <property type="component" value="Chromosome"/>
</dbReference>
<dbReference type="HOGENOM" id="CLU_007727_8_0_11"/>
<dbReference type="Gene3D" id="3.40.800.20">
    <property type="entry name" value="Histone deacetylase domain"/>
    <property type="match status" value="1"/>
</dbReference>
<reference evidence="7" key="2">
    <citation type="submission" date="2012-01" db="EMBL/GenBank/DDBJ databases">
        <title>Noncontiguous Finished sequence of chromosome of Saccharomonospora glauca K62.</title>
        <authorList>
            <consortium name="US DOE Joint Genome Institute"/>
            <person name="Lucas S."/>
            <person name="Han J."/>
            <person name="Lapidus A."/>
            <person name="Cheng J.-F."/>
            <person name="Goodwin L."/>
            <person name="Pitluck S."/>
            <person name="Peters L."/>
            <person name="Mikhailova N."/>
            <person name="Held B."/>
            <person name="Detter J.C."/>
            <person name="Han C."/>
            <person name="Tapia R."/>
            <person name="Land M."/>
            <person name="Hauser L."/>
            <person name="Kyrpides N."/>
            <person name="Ivanova N."/>
            <person name="Pagani I."/>
            <person name="Brambilla E.-M."/>
            <person name="Klenk H.-P."/>
            <person name="Woyke T."/>
        </authorList>
    </citation>
    <scope>NUCLEOTIDE SEQUENCE [LARGE SCALE GENOMIC DNA]</scope>
    <source>
        <strain evidence="7">K62</strain>
    </source>
</reference>
<dbReference type="InterPro" id="IPR023801">
    <property type="entry name" value="His_deacetylse_dom"/>
</dbReference>
<dbReference type="CDD" id="cd09994">
    <property type="entry name" value="HDAC_AcuC_like"/>
    <property type="match status" value="1"/>
</dbReference>
<dbReference type="EMBL" id="CM001484">
    <property type="protein sequence ID" value="EIE99984.1"/>
    <property type="molecule type" value="Genomic_DNA"/>
</dbReference>
<gene>
    <name evidence="6" type="ORF">SacglDRAFT_03118</name>
</gene>
<dbReference type="AlphaFoldDB" id="I1D4W0"/>
<keyword evidence="7" id="KW-1185">Reference proteome</keyword>
<dbReference type="UniPathway" id="UPA00040"/>
<name>I1D4W0_9PSEU</name>
<evidence type="ECO:0000313" key="7">
    <source>
        <dbReference type="Proteomes" id="UP000005087"/>
    </source>
</evidence>
<evidence type="ECO:0000259" key="5">
    <source>
        <dbReference type="Pfam" id="PF00850"/>
    </source>
</evidence>
<evidence type="ECO:0000256" key="1">
    <source>
        <dbReference type="ARBA" id="ARBA00005101"/>
    </source>
</evidence>
<dbReference type="InterPro" id="IPR000286">
    <property type="entry name" value="HDACs"/>
</dbReference>
<reference evidence="6 7" key="1">
    <citation type="submission" date="2011-09" db="EMBL/GenBank/DDBJ databases">
        <authorList>
            <consortium name="US DOE Joint Genome Institute (JGI-PGF)"/>
            <person name="Lucas S."/>
            <person name="Han J."/>
            <person name="Lapidus A."/>
            <person name="Cheng J.-F."/>
            <person name="Goodwin L."/>
            <person name="Pitluck S."/>
            <person name="Peters L."/>
            <person name="Land M.L."/>
            <person name="Hauser L."/>
            <person name="Brambilla E."/>
            <person name="Klenk H.-P."/>
            <person name="Woyke T.J."/>
        </authorList>
    </citation>
    <scope>NUCLEOTIDE SEQUENCE [LARGE SCALE GENOMIC DNA]</scope>
    <source>
        <strain evidence="6 7">K62</strain>
    </source>
</reference>
<dbReference type="STRING" id="928724.SacglDRAFT_03118"/>
<dbReference type="PANTHER" id="PTHR10625">
    <property type="entry name" value="HISTONE DEACETYLASE HDAC1-RELATED"/>
    <property type="match status" value="1"/>
</dbReference>
<dbReference type="InterPro" id="IPR023696">
    <property type="entry name" value="Ureohydrolase_dom_sf"/>
</dbReference>
<dbReference type="GO" id="GO:0040029">
    <property type="term" value="P:epigenetic regulation of gene expression"/>
    <property type="evidence" value="ECO:0007669"/>
    <property type="project" value="TreeGrafter"/>
</dbReference>
<dbReference type="PANTHER" id="PTHR10625:SF10">
    <property type="entry name" value="HISTONE DEACETYLASE HDAC1"/>
    <property type="match status" value="1"/>
</dbReference>
<dbReference type="eggNOG" id="COG0123">
    <property type="taxonomic scope" value="Bacteria"/>
</dbReference>
<evidence type="ECO:0000313" key="6">
    <source>
        <dbReference type="EMBL" id="EIE99984.1"/>
    </source>
</evidence>